<dbReference type="Gene3D" id="3.40.50.1860">
    <property type="match status" value="1"/>
</dbReference>
<dbReference type="InterPro" id="IPR033134">
    <property type="entry name" value="Asp/Glu_racemase_AS_2"/>
</dbReference>
<name>A0A645DNA0_9ZZZZ</name>
<gene>
    <name evidence="1" type="primary">murI_22</name>
    <name evidence="1" type="ORF">SDC9_137863</name>
</gene>
<comment type="caution">
    <text evidence="1">The sequence shown here is derived from an EMBL/GenBank/DDBJ whole genome shotgun (WGS) entry which is preliminary data.</text>
</comment>
<sequence length="132" mass="14543">MPDVQLRTRGCPQFVDYVERGITSGPEIQRVARGYLRPLQEAGIDTLILGCTHYPLLIGVISYVMGDDVTLVSSSDACARAVYRQLTDRAMVNDQPDVGSRTFLTTGQPADFRSIGERLMGRGFIESVGQFL</sequence>
<reference evidence="1" key="1">
    <citation type="submission" date="2019-08" db="EMBL/GenBank/DDBJ databases">
        <authorList>
            <person name="Kucharzyk K."/>
            <person name="Murdoch R.W."/>
            <person name="Higgins S."/>
            <person name="Loffler F."/>
        </authorList>
    </citation>
    <scope>NUCLEOTIDE SEQUENCE</scope>
</reference>
<dbReference type="SUPFAM" id="SSF53681">
    <property type="entry name" value="Aspartate/glutamate racemase"/>
    <property type="match status" value="1"/>
</dbReference>
<dbReference type="GO" id="GO:0008881">
    <property type="term" value="F:glutamate racemase activity"/>
    <property type="evidence" value="ECO:0007669"/>
    <property type="project" value="UniProtKB-EC"/>
</dbReference>
<dbReference type="InterPro" id="IPR001920">
    <property type="entry name" value="Asp/Glu_race"/>
</dbReference>
<dbReference type="AlphaFoldDB" id="A0A645DNA0"/>
<protein>
    <submittedName>
        <fullName evidence="1">Glutamate racemase</fullName>
        <ecNumber evidence="1">5.1.1.3</ecNumber>
    </submittedName>
</protein>
<dbReference type="EC" id="5.1.1.3" evidence="1"/>
<keyword evidence="1" id="KW-0413">Isomerase</keyword>
<accession>A0A645DNA0</accession>
<evidence type="ECO:0000313" key="1">
    <source>
        <dbReference type="EMBL" id="MPM90741.1"/>
    </source>
</evidence>
<organism evidence="1">
    <name type="scientific">bioreactor metagenome</name>
    <dbReference type="NCBI Taxonomy" id="1076179"/>
    <lineage>
        <taxon>unclassified sequences</taxon>
        <taxon>metagenomes</taxon>
        <taxon>ecological metagenomes</taxon>
    </lineage>
</organism>
<dbReference type="EMBL" id="VSSQ01037915">
    <property type="protein sequence ID" value="MPM90741.1"/>
    <property type="molecule type" value="Genomic_DNA"/>
</dbReference>
<dbReference type="PROSITE" id="PS00924">
    <property type="entry name" value="ASP_GLU_RACEMASE_2"/>
    <property type="match status" value="1"/>
</dbReference>
<proteinExistence type="predicted"/>